<keyword evidence="3" id="KW-0378">Hydrolase</keyword>
<dbReference type="STRING" id="28743.ENSCVAP00000004489"/>
<dbReference type="PRINTS" id="PR00722">
    <property type="entry name" value="CHYMOTRYPSIN"/>
</dbReference>
<comment type="similarity">
    <text evidence="1">Belongs to the peptidase S1 family. Snake venom subfamily.</text>
</comment>
<feature type="domain" description="Peptidase S1" evidence="7">
    <location>
        <begin position="24"/>
        <end position="246"/>
    </location>
</feature>
<evidence type="ECO:0000256" key="5">
    <source>
        <dbReference type="ARBA" id="ARBA00023157"/>
    </source>
</evidence>
<dbReference type="PANTHER" id="PTHR24271:SF87">
    <property type="entry name" value="ARGININE ESTERASE-LIKE-RELATED"/>
    <property type="match status" value="1"/>
</dbReference>
<evidence type="ECO:0000256" key="6">
    <source>
        <dbReference type="SAM" id="SignalP"/>
    </source>
</evidence>
<dbReference type="InterPro" id="IPR009003">
    <property type="entry name" value="Peptidase_S1_PA"/>
</dbReference>
<evidence type="ECO:0000256" key="2">
    <source>
        <dbReference type="ARBA" id="ARBA00022670"/>
    </source>
</evidence>
<dbReference type="SUPFAM" id="SSF50494">
    <property type="entry name" value="Trypsin-like serine proteases"/>
    <property type="match status" value="1"/>
</dbReference>
<dbReference type="FunFam" id="2.40.10.10:FF:000010">
    <property type="entry name" value="Kallikrein related peptidase 11"/>
    <property type="match status" value="1"/>
</dbReference>
<dbReference type="PROSITE" id="PS50240">
    <property type="entry name" value="TRYPSIN_DOM"/>
    <property type="match status" value="1"/>
</dbReference>
<dbReference type="GO" id="GO:0006508">
    <property type="term" value="P:proteolysis"/>
    <property type="evidence" value="ECO:0007669"/>
    <property type="project" value="UniProtKB-KW"/>
</dbReference>
<reference evidence="8" key="1">
    <citation type="submission" date="2025-08" db="UniProtKB">
        <authorList>
            <consortium name="Ensembl"/>
        </authorList>
    </citation>
    <scope>IDENTIFICATION</scope>
</reference>
<keyword evidence="2" id="KW-0645">Protease</keyword>
<dbReference type="InterPro" id="IPR018114">
    <property type="entry name" value="TRYPSIN_HIS"/>
</dbReference>
<reference evidence="8" key="2">
    <citation type="submission" date="2025-09" db="UniProtKB">
        <authorList>
            <consortium name="Ensembl"/>
        </authorList>
    </citation>
    <scope>IDENTIFICATION</scope>
</reference>
<evidence type="ECO:0000313" key="8">
    <source>
        <dbReference type="Ensembl" id="ENSCVAP00000004489.1"/>
    </source>
</evidence>
<feature type="signal peptide" evidence="6">
    <location>
        <begin position="1"/>
        <end position="21"/>
    </location>
</feature>
<keyword evidence="5" id="KW-1015">Disulfide bond</keyword>
<dbReference type="Ensembl" id="ENSCVAT00000008261.1">
    <property type="protein sequence ID" value="ENSCVAP00000004489.1"/>
    <property type="gene ID" value="ENSCVAG00000005779.1"/>
</dbReference>
<dbReference type="AlphaFoldDB" id="A0A3Q2CH77"/>
<name>A0A3Q2CH77_CYPVA</name>
<dbReference type="Gene3D" id="2.40.10.10">
    <property type="entry name" value="Trypsin-like serine proteases"/>
    <property type="match status" value="1"/>
</dbReference>
<dbReference type="SMART" id="SM00020">
    <property type="entry name" value="Tryp_SPc"/>
    <property type="match status" value="1"/>
</dbReference>
<dbReference type="InterPro" id="IPR001254">
    <property type="entry name" value="Trypsin_dom"/>
</dbReference>
<dbReference type="GO" id="GO:0004252">
    <property type="term" value="F:serine-type endopeptidase activity"/>
    <property type="evidence" value="ECO:0007669"/>
    <property type="project" value="InterPro"/>
</dbReference>
<protein>
    <recommendedName>
        <fullName evidence="7">Peptidase S1 domain-containing protein</fullName>
    </recommendedName>
</protein>
<dbReference type="GeneTree" id="ENSGT00910000144271"/>
<organism evidence="8 9">
    <name type="scientific">Cyprinodon variegatus</name>
    <name type="common">Sheepshead minnow</name>
    <dbReference type="NCBI Taxonomy" id="28743"/>
    <lineage>
        <taxon>Eukaryota</taxon>
        <taxon>Metazoa</taxon>
        <taxon>Chordata</taxon>
        <taxon>Craniata</taxon>
        <taxon>Vertebrata</taxon>
        <taxon>Euteleostomi</taxon>
        <taxon>Actinopterygii</taxon>
        <taxon>Neopterygii</taxon>
        <taxon>Teleostei</taxon>
        <taxon>Neoteleostei</taxon>
        <taxon>Acanthomorphata</taxon>
        <taxon>Ovalentaria</taxon>
        <taxon>Atherinomorphae</taxon>
        <taxon>Cyprinodontiformes</taxon>
        <taxon>Cyprinodontidae</taxon>
        <taxon>Cyprinodon</taxon>
    </lineage>
</organism>
<dbReference type="PANTHER" id="PTHR24271">
    <property type="entry name" value="KALLIKREIN-RELATED"/>
    <property type="match status" value="1"/>
</dbReference>
<dbReference type="PROSITE" id="PS00134">
    <property type="entry name" value="TRYPSIN_HIS"/>
    <property type="match status" value="1"/>
</dbReference>
<evidence type="ECO:0000256" key="3">
    <source>
        <dbReference type="ARBA" id="ARBA00022801"/>
    </source>
</evidence>
<keyword evidence="6" id="KW-0732">Signal</keyword>
<evidence type="ECO:0000313" key="9">
    <source>
        <dbReference type="Proteomes" id="UP000265020"/>
    </source>
</evidence>
<dbReference type="Pfam" id="PF00089">
    <property type="entry name" value="Trypsin"/>
    <property type="match status" value="1"/>
</dbReference>
<keyword evidence="9" id="KW-1185">Reference proteome</keyword>
<evidence type="ECO:0000256" key="4">
    <source>
        <dbReference type="ARBA" id="ARBA00022825"/>
    </source>
</evidence>
<feature type="chain" id="PRO_5018557686" description="Peptidase S1 domain-containing protein" evidence="6">
    <location>
        <begin position="22"/>
        <end position="251"/>
    </location>
</feature>
<dbReference type="Proteomes" id="UP000265020">
    <property type="component" value="Unassembled WGS sequence"/>
</dbReference>
<evidence type="ECO:0000259" key="7">
    <source>
        <dbReference type="PROSITE" id="PS50240"/>
    </source>
</evidence>
<dbReference type="CDD" id="cd00190">
    <property type="entry name" value="Tryp_SPc"/>
    <property type="match status" value="1"/>
</dbReference>
<keyword evidence="4" id="KW-0720">Serine protease</keyword>
<accession>A0A3Q2CH77</accession>
<sequence>MFGFNEVNLLLLIFLPKTVYGSHIINGEKAPANSMQYMVSVQSAGKHMCGGFLITEDFVVTAAHCGTPEPDVVVLGSHDLKSSNAEKIKIEKQCKHPDYRDVGFGNDIMLLKLSRKASVNNRVKTIRIPMYDIYLDDNQMCSVAGWGKTETNNPSNDLRVVSVSIINKEVCNKEWQYRLPPNVICAGGYNTRKGFCQGDSGGPLVCNGIAVGVVSFNQAFKCDYPDVPNVYTDISKYRDWLKRTVENKMCS</sequence>
<evidence type="ECO:0000256" key="1">
    <source>
        <dbReference type="ARBA" id="ARBA00009228"/>
    </source>
</evidence>
<proteinExistence type="inferred from homology"/>
<dbReference type="InterPro" id="IPR043504">
    <property type="entry name" value="Peptidase_S1_PA_chymotrypsin"/>
</dbReference>
<dbReference type="InterPro" id="IPR001314">
    <property type="entry name" value="Peptidase_S1A"/>
</dbReference>